<accession>A0ABQ5LUK3</accession>
<protein>
    <recommendedName>
        <fullName evidence="4">DUF2065 domain-containing protein</fullName>
    </recommendedName>
</protein>
<dbReference type="InterPro" id="IPR019201">
    <property type="entry name" value="DUF2065"/>
</dbReference>
<evidence type="ECO:0000313" key="3">
    <source>
        <dbReference type="Proteomes" id="UP001144205"/>
    </source>
</evidence>
<proteinExistence type="predicted"/>
<evidence type="ECO:0000256" key="1">
    <source>
        <dbReference type="SAM" id="Phobius"/>
    </source>
</evidence>
<keyword evidence="1" id="KW-1133">Transmembrane helix</keyword>
<evidence type="ECO:0000313" key="2">
    <source>
        <dbReference type="EMBL" id="GKY88658.1"/>
    </source>
</evidence>
<name>A0ABQ5LUK3_9RHOB</name>
<keyword evidence="1" id="KW-0812">Transmembrane</keyword>
<keyword evidence="3" id="KW-1185">Reference proteome</keyword>
<dbReference type="EMBL" id="BROH01000007">
    <property type="protein sequence ID" value="GKY88658.1"/>
    <property type="molecule type" value="Genomic_DNA"/>
</dbReference>
<gene>
    <name evidence="2" type="ORF">STA1M1_25270</name>
</gene>
<comment type="caution">
    <text evidence="2">The sequence shown here is derived from an EMBL/GenBank/DDBJ whole genome shotgun (WGS) entry which is preliminary data.</text>
</comment>
<keyword evidence="1" id="KW-0472">Membrane</keyword>
<dbReference type="Pfam" id="PF09838">
    <property type="entry name" value="DUF2065"/>
    <property type="match status" value="1"/>
</dbReference>
<sequence>MGWIALGLGLVLVIEGLVFALAPSRLDELVEMMASISRDQRRVIGLAAVALGVMLVWLGRALGV</sequence>
<feature type="transmembrane region" description="Helical" evidence="1">
    <location>
        <begin position="44"/>
        <end position="63"/>
    </location>
</feature>
<organism evidence="2 3">
    <name type="scientific">Sinisalibacter aestuarii</name>
    <dbReference type="NCBI Taxonomy" id="2949426"/>
    <lineage>
        <taxon>Bacteria</taxon>
        <taxon>Pseudomonadati</taxon>
        <taxon>Pseudomonadota</taxon>
        <taxon>Alphaproteobacteria</taxon>
        <taxon>Rhodobacterales</taxon>
        <taxon>Roseobacteraceae</taxon>
        <taxon>Sinisalibacter</taxon>
    </lineage>
</organism>
<dbReference type="Proteomes" id="UP001144205">
    <property type="component" value="Unassembled WGS sequence"/>
</dbReference>
<reference evidence="2" key="1">
    <citation type="journal article" date="2023" name="Int. J. Syst. Evol. Microbiol.">
        <title>Sinisalibacter aestuarii sp. nov., isolated from estuarine sediment of the Arakawa River.</title>
        <authorList>
            <person name="Arafat S.T."/>
            <person name="Hirano S."/>
            <person name="Sato A."/>
            <person name="Takeuchi K."/>
            <person name="Yasuda T."/>
            <person name="Terahara T."/>
            <person name="Hamada M."/>
            <person name="Kobayashi T."/>
        </authorList>
    </citation>
    <scope>NUCLEOTIDE SEQUENCE</scope>
    <source>
        <strain evidence="2">B-399</strain>
    </source>
</reference>
<evidence type="ECO:0008006" key="4">
    <source>
        <dbReference type="Google" id="ProtNLM"/>
    </source>
</evidence>